<gene>
    <name evidence="1" type="ORF">RHMOL_Rhmol07G0021900</name>
</gene>
<proteinExistence type="predicted"/>
<accession>A0ACC0MX73</accession>
<evidence type="ECO:0000313" key="1">
    <source>
        <dbReference type="EMBL" id="KAI8545184.1"/>
    </source>
</evidence>
<comment type="caution">
    <text evidence="1">The sequence shown here is derived from an EMBL/GenBank/DDBJ whole genome shotgun (WGS) entry which is preliminary data.</text>
</comment>
<evidence type="ECO:0000313" key="2">
    <source>
        <dbReference type="Proteomes" id="UP001062846"/>
    </source>
</evidence>
<organism evidence="1 2">
    <name type="scientific">Rhododendron molle</name>
    <name type="common">Chinese azalea</name>
    <name type="synonym">Azalea mollis</name>
    <dbReference type="NCBI Taxonomy" id="49168"/>
    <lineage>
        <taxon>Eukaryota</taxon>
        <taxon>Viridiplantae</taxon>
        <taxon>Streptophyta</taxon>
        <taxon>Embryophyta</taxon>
        <taxon>Tracheophyta</taxon>
        <taxon>Spermatophyta</taxon>
        <taxon>Magnoliopsida</taxon>
        <taxon>eudicotyledons</taxon>
        <taxon>Gunneridae</taxon>
        <taxon>Pentapetalae</taxon>
        <taxon>asterids</taxon>
        <taxon>Ericales</taxon>
        <taxon>Ericaceae</taxon>
        <taxon>Ericoideae</taxon>
        <taxon>Rhodoreae</taxon>
        <taxon>Rhododendron</taxon>
    </lineage>
</organism>
<keyword evidence="2" id="KW-1185">Reference proteome</keyword>
<sequence length="148" mass="16308">MPRGTLEVLLVGAKGLENTDFLSNMDPYAVVICRTQEQKSSVASGKGTTPEWNETFVFTLSDGVSEIKIKIMDSDNCSEDDFVGEATIPLEPLFDEGSVPPTVYNVVKDEEFHGEIKVGLTFTPERGSEREFEAEEGNYGGWKESAMD</sequence>
<name>A0ACC0MX73_RHOML</name>
<dbReference type="Proteomes" id="UP001062846">
    <property type="component" value="Chromosome 7"/>
</dbReference>
<protein>
    <submittedName>
        <fullName evidence="1">Uncharacterized protein</fullName>
    </submittedName>
</protein>
<reference evidence="1" key="1">
    <citation type="submission" date="2022-02" db="EMBL/GenBank/DDBJ databases">
        <title>Plant Genome Project.</title>
        <authorList>
            <person name="Zhang R.-G."/>
        </authorList>
    </citation>
    <scope>NUCLEOTIDE SEQUENCE</scope>
    <source>
        <strain evidence="1">AT1</strain>
    </source>
</reference>
<dbReference type="EMBL" id="CM046394">
    <property type="protein sequence ID" value="KAI8545184.1"/>
    <property type="molecule type" value="Genomic_DNA"/>
</dbReference>